<organism evidence="2 3">
    <name type="scientific">Macrococcoides canis</name>
    <dbReference type="NCBI Taxonomy" id="1855823"/>
    <lineage>
        <taxon>Bacteria</taxon>
        <taxon>Bacillati</taxon>
        <taxon>Bacillota</taxon>
        <taxon>Bacilli</taxon>
        <taxon>Bacillales</taxon>
        <taxon>Staphylococcaceae</taxon>
        <taxon>Macrococcoides</taxon>
    </lineage>
</organism>
<dbReference type="EMBL" id="SDQG01000001">
    <property type="protein sequence ID" value="TDM17999.1"/>
    <property type="molecule type" value="Genomic_DNA"/>
</dbReference>
<feature type="transmembrane region" description="Helical" evidence="1">
    <location>
        <begin position="834"/>
        <end position="855"/>
    </location>
</feature>
<reference evidence="2 3" key="1">
    <citation type="submission" date="2019-01" db="EMBL/GenBank/DDBJ databases">
        <title>Draft genome sequences of Macrococcus caseolyticus, Macrococcus canis, Macrococcus bohemicus and Macrococcus goetzii.</title>
        <authorList>
            <person name="Mazhar S."/>
            <person name="Altermann E."/>
            <person name="Hill C."/>
            <person name="Mcauliffe O."/>
        </authorList>
    </citation>
    <scope>NUCLEOTIDE SEQUENCE [LARGE SCALE GENOMIC DNA]</scope>
    <source>
        <strain evidence="2 3">DPC7162</strain>
    </source>
</reference>
<evidence type="ECO:0000313" key="2">
    <source>
        <dbReference type="EMBL" id="TDM17999.1"/>
    </source>
</evidence>
<keyword evidence="1" id="KW-0472">Membrane</keyword>
<dbReference type="Pfam" id="PF09586">
    <property type="entry name" value="YfhO"/>
    <property type="match status" value="1"/>
</dbReference>
<feature type="transmembrane region" description="Helical" evidence="1">
    <location>
        <begin position="86"/>
        <end position="104"/>
    </location>
</feature>
<accession>A0A4R6C6R7</accession>
<feature type="transmembrane region" description="Helical" evidence="1">
    <location>
        <begin position="288"/>
        <end position="308"/>
    </location>
</feature>
<feature type="transmembrane region" description="Helical" evidence="1">
    <location>
        <begin position="193"/>
        <end position="221"/>
    </location>
</feature>
<feature type="transmembrane region" description="Helical" evidence="1">
    <location>
        <begin position="348"/>
        <end position="365"/>
    </location>
</feature>
<gene>
    <name evidence="2" type="ORF">ETI04_00495</name>
</gene>
<dbReference type="PANTHER" id="PTHR38454">
    <property type="entry name" value="INTEGRAL MEMBRANE PROTEIN-RELATED"/>
    <property type="match status" value="1"/>
</dbReference>
<feature type="transmembrane region" description="Helical" evidence="1">
    <location>
        <begin position="147"/>
        <end position="164"/>
    </location>
</feature>
<dbReference type="AlphaFoldDB" id="A0A4R6C6R7"/>
<dbReference type="PANTHER" id="PTHR38454:SF1">
    <property type="entry name" value="INTEGRAL MEMBRANE PROTEIN"/>
    <property type="match status" value="1"/>
</dbReference>
<proteinExistence type="predicted"/>
<feature type="transmembrane region" description="Helical" evidence="1">
    <location>
        <begin position="400"/>
        <end position="417"/>
    </location>
</feature>
<evidence type="ECO:0000256" key="1">
    <source>
        <dbReference type="SAM" id="Phobius"/>
    </source>
</evidence>
<feature type="transmembrane region" description="Helical" evidence="1">
    <location>
        <begin position="116"/>
        <end position="135"/>
    </location>
</feature>
<feature type="transmembrane region" description="Helical" evidence="1">
    <location>
        <begin position="171"/>
        <end position="187"/>
    </location>
</feature>
<feature type="transmembrane region" description="Helical" evidence="1">
    <location>
        <begin position="377"/>
        <end position="394"/>
    </location>
</feature>
<evidence type="ECO:0000313" key="3">
    <source>
        <dbReference type="Proteomes" id="UP000294865"/>
    </source>
</evidence>
<comment type="caution">
    <text evidence="2">The sequence shown here is derived from an EMBL/GenBank/DDBJ whole genome shotgun (WGS) entry which is preliminary data.</text>
</comment>
<keyword evidence="1" id="KW-0812">Transmembrane</keyword>
<feature type="transmembrane region" description="Helical" evidence="1">
    <location>
        <begin position="315"/>
        <end position="336"/>
    </location>
</feature>
<name>A0A4R6C6R7_9STAP</name>
<dbReference type="InterPro" id="IPR018580">
    <property type="entry name" value="Uncharacterised_YfhO"/>
</dbReference>
<feature type="transmembrane region" description="Helical" evidence="1">
    <location>
        <begin position="424"/>
        <end position="442"/>
    </location>
</feature>
<feature type="transmembrane region" description="Helical" evidence="1">
    <location>
        <begin position="242"/>
        <end position="261"/>
    </location>
</feature>
<sequence>MMKNNRKVFIPFIALLLAIFGHSFYIYRFLKEGTIFTGPNDGLEQMLPMQLYLYQKFIKGELFYSMDFGLGGDYFTDLSYYYSTNIIYYINIIFVWILDLVFNFKTDSISFWAKNAFYVSIFKSALAISISYLYFRKIRLNDTSAMLAAFLFVISAIYFRFTLYWSFFSDVFIFLPFMLLGIEYFIQNKKRSIFIFAVALIFINNFYFAYYHLLAGLIYFIARNIFRSQYDVILRKTQWLHFVIMSIIGILISSMFFFYGVKSFLQNERAPYKAGISLFDPFDQNANIFYDNYLVIVLFLAVQALFTFKLYDSYFYRFFSIMSIIFMCLSFTPFIDSVFNGFSAPQKRWHYLISFFTSGLIGMYIMRFRTISIKQYLLSIVPGILIVYTSHFMIHKAVSWIYIIPIIIIIGLFVLIVKDKKQQQMLYIAMIIMILIFNWDIIRVHNKLDNYNPGINDRAKMSYIESSVYDSPLQQHIIDQLKRKTKDDERIDWRVLEQDNTPMYQGFKGVSLYSSIFDGALVDFYFKDMKINLNEESVSRYSTFQSRSNLESLFNVKYLVRKAYQTDVPENFKLIQNDGKYKVYENTKPIPFVRITDNFVNTNDVSEIIDREHAMIDGIISEDEPTSYRFKKNKNLIDKVQVKTSGSNWLTQNEKLKVDPPSGGLIIEIPKDLQQKYNDFYVDMHVEIISPITNHQINVNKYANNRLFQTSKYRTHYDDLLYRVKSPENAKILIGLTPGTYKMKINGIYGEDYKHLNDADKAIDYTFKDEGNKMTIRLKSSKDGTMVVPIVYREGMKAYVDGQKAEVKRGNYIMSTIPVTKDTKEVVLKYTPPYFYLMILFSLLGIILAVLYIKFTRLTNDETKI</sequence>
<evidence type="ECO:0008006" key="4">
    <source>
        <dbReference type="Google" id="ProtNLM"/>
    </source>
</evidence>
<keyword evidence="1" id="KW-1133">Transmembrane helix</keyword>
<dbReference type="Proteomes" id="UP000294865">
    <property type="component" value="Unassembled WGS sequence"/>
</dbReference>
<protein>
    <recommendedName>
        <fullName evidence="4">YfhO family protein</fullName>
    </recommendedName>
</protein>